<organism evidence="5 6">
    <name type="scientific">Cyclotella cryptica</name>
    <dbReference type="NCBI Taxonomy" id="29204"/>
    <lineage>
        <taxon>Eukaryota</taxon>
        <taxon>Sar</taxon>
        <taxon>Stramenopiles</taxon>
        <taxon>Ochrophyta</taxon>
        <taxon>Bacillariophyta</taxon>
        <taxon>Coscinodiscophyceae</taxon>
        <taxon>Thalassiosirophycidae</taxon>
        <taxon>Stephanodiscales</taxon>
        <taxon>Stephanodiscaceae</taxon>
        <taxon>Cyclotella</taxon>
    </lineage>
</organism>
<feature type="compositionally biased region" description="Basic residues" evidence="1">
    <location>
        <begin position="344"/>
        <end position="355"/>
    </location>
</feature>
<evidence type="ECO:0000259" key="2">
    <source>
        <dbReference type="PROSITE" id="PS50097"/>
    </source>
</evidence>
<dbReference type="InterPro" id="IPR000210">
    <property type="entry name" value="BTB/POZ_dom"/>
</dbReference>
<dbReference type="PANTHER" id="PTHR14499">
    <property type="entry name" value="POTASSIUM CHANNEL TETRAMERIZATION DOMAIN-CONTAINING"/>
    <property type="match status" value="1"/>
</dbReference>
<feature type="domain" description="SAM" evidence="3">
    <location>
        <begin position="472"/>
        <end position="537"/>
    </location>
</feature>
<dbReference type="Gene3D" id="1.10.150.50">
    <property type="entry name" value="Transcription Factor, Ets-1"/>
    <property type="match status" value="1"/>
</dbReference>
<evidence type="ECO:0000259" key="3">
    <source>
        <dbReference type="PROSITE" id="PS50105"/>
    </source>
</evidence>
<dbReference type="SMART" id="SM00454">
    <property type="entry name" value="SAM"/>
    <property type="match status" value="1"/>
</dbReference>
<dbReference type="InterPro" id="IPR003131">
    <property type="entry name" value="T1-type_BTB"/>
</dbReference>
<dbReference type="PANTHER" id="PTHR14499:SF136">
    <property type="entry name" value="GH08630P"/>
    <property type="match status" value="1"/>
</dbReference>
<dbReference type="Pfam" id="PF02214">
    <property type="entry name" value="BTB_2"/>
    <property type="match status" value="1"/>
</dbReference>
<dbReference type="PROSITE" id="PS50105">
    <property type="entry name" value="SAM_DOMAIN"/>
    <property type="match status" value="1"/>
</dbReference>
<dbReference type="PROSITE" id="PS50097">
    <property type="entry name" value="BTB"/>
    <property type="match status" value="1"/>
</dbReference>
<reference evidence="5 6" key="1">
    <citation type="journal article" date="2020" name="G3 (Bethesda)">
        <title>Improved Reference Genome for Cyclotella cryptica CCMP332, a Model for Cell Wall Morphogenesis, Salinity Adaptation, and Lipid Production in Diatoms (Bacillariophyta).</title>
        <authorList>
            <person name="Roberts W.R."/>
            <person name="Downey K.M."/>
            <person name="Ruck E.C."/>
            <person name="Traller J.C."/>
            <person name="Alverson A.J."/>
        </authorList>
    </citation>
    <scope>NUCLEOTIDE SEQUENCE [LARGE SCALE GENOMIC DNA]</scope>
    <source>
        <strain evidence="5 6">CCMP332</strain>
    </source>
</reference>
<evidence type="ECO:0008006" key="7">
    <source>
        <dbReference type="Google" id="ProtNLM"/>
    </source>
</evidence>
<dbReference type="InterPro" id="IPR001660">
    <property type="entry name" value="SAM"/>
</dbReference>
<dbReference type="PROSITE" id="PS51886">
    <property type="entry name" value="TLDC"/>
    <property type="match status" value="1"/>
</dbReference>
<sequence length="612" mass="69214">MEKIAEANDDIKIATDTYERDYKAEIGKLNSEEKKLAARFKKLDEMKLEVTKACGDFDVTNDDLVEINAGGKAIAVTRSVLTQFTGTRLEALFSGRWDRRLQRDSAGQIFLDVNPICFQAIVDYLNEVKISTKDNPAALPTVDAEYQNILTHLLDFFGLLYRLGIYDSKIIQKADHAKLLNDWLSEDELNGNLTLLYRSSRDGRCDSTFHQKCDLKGATLTVIETTEGYIMGGYSNLHWANGAEYGTTDKAFLFNISKLDDGASSKMKVSQAHAQSAIYNNSLYGPTFGCGHDFKVQGAYLYLSLGNSYQLASNIVRRHGTFTIKEMEVFQVTSHLEIDECSTPKHKRPKIKHTHTQNNRDTRASEKALPNVGKEQRFSQAIHTAFSKKWAMIKQVNSEITALEASFIDEKKFMTFISSGKDQDIISLNVCGTIMTTTHQTLQHFKTSVLASKVSNVNQNLRRTNQKPIAEWNTEDVVAWLKKIDGLPCATIDNFQKDEVTGRELIALGKEGLMDFGIKKRGTIFYILAEIKKLVRTQEQSDVLIEHSPYCFEKIIDHLRLESMFARGLVNRKPEVPTVRASEKNRFEKVVKHYFPGDDSKVFLENSVSLED</sequence>
<evidence type="ECO:0000259" key="4">
    <source>
        <dbReference type="PROSITE" id="PS51886"/>
    </source>
</evidence>
<dbReference type="SUPFAM" id="SSF47769">
    <property type="entry name" value="SAM/Pointed domain"/>
    <property type="match status" value="1"/>
</dbReference>
<dbReference type="InterPro" id="IPR006571">
    <property type="entry name" value="TLDc_dom"/>
</dbReference>
<evidence type="ECO:0000256" key="1">
    <source>
        <dbReference type="SAM" id="MobiDB-lite"/>
    </source>
</evidence>
<dbReference type="Gene3D" id="3.30.710.10">
    <property type="entry name" value="Potassium Channel Kv1.1, Chain A"/>
    <property type="match status" value="2"/>
</dbReference>
<dbReference type="SUPFAM" id="SSF54695">
    <property type="entry name" value="POZ domain"/>
    <property type="match status" value="1"/>
</dbReference>
<protein>
    <recommendedName>
        <fullName evidence="7">SAM domain-containing protein</fullName>
    </recommendedName>
</protein>
<gene>
    <name evidence="5" type="ORF">HJC23_001260</name>
</gene>
<proteinExistence type="predicted"/>
<dbReference type="SMART" id="SM00584">
    <property type="entry name" value="TLDc"/>
    <property type="match status" value="1"/>
</dbReference>
<feature type="region of interest" description="Disordered" evidence="1">
    <location>
        <begin position="343"/>
        <end position="373"/>
    </location>
</feature>
<dbReference type="InterPro" id="IPR013761">
    <property type="entry name" value="SAM/pointed_sf"/>
</dbReference>
<comment type="caution">
    <text evidence="5">The sequence shown here is derived from an EMBL/GenBank/DDBJ whole genome shotgun (WGS) entry which is preliminary data.</text>
</comment>
<name>A0ABD3PEK8_9STRA</name>
<accession>A0ABD3PEK8</accession>
<evidence type="ECO:0000313" key="6">
    <source>
        <dbReference type="Proteomes" id="UP001516023"/>
    </source>
</evidence>
<dbReference type="InterPro" id="IPR011333">
    <property type="entry name" value="SKP1/BTB/POZ_sf"/>
</dbReference>
<dbReference type="Pfam" id="PF07534">
    <property type="entry name" value="TLD"/>
    <property type="match status" value="1"/>
</dbReference>
<dbReference type="Pfam" id="PF07647">
    <property type="entry name" value="SAM_2"/>
    <property type="match status" value="1"/>
</dbReference>
<feature type="domain" description="BTB" evidence="2">
    <location>
        <begin position="61"/>
        <end position="134"/>
    </location>
</feature>
<dbReference type="Proteomes" id="UP001516023">
    <property type="component" value="Unassembled WGS sequence"/>
</dbReference>
<evidence type="ECO:0000313" key="5">
    <source>
        <dbReference type="EMBL" id="KAL3786184.1"/>
    </source>
</evidence>
<dbReference type="AlphaFoldDB" id="A0ABD3PEK8"/>
<dbReference type="EMBL" id="JABMIG020000200">
    <property type="protein sequence ID" value="KAL3786184.1"/>
    <property type="molecule type" value="Genomic_DNA"/>
</dbReference>
<keyword evidence="6" id="KW-1185">Reference proteome</keyword>
<feature type="domain" description="TLDc" evidence="4">
    <location>
        <begin position="169"/>
        <end position="333"/>
    </location>
</feature>